<dbReference type="RefSeq" id="XP_003283898.1">
    <property type="nucleotide sequence ID" value="XM_003283850.1"/>
</dbReference>
<dbReference type="PANTHER" id="PTHR12197">
    <property type="entry name" value="HISTONE-LYSINE N-METHYLTRANSFERASE SMYD"/>
    <property type="match status" value="1"/>
</dbReference>
<dbReference type="OrthoDB" id="18366at2759"/>
<dbReference type="EMBL" id="GL870955">
    <property type="protein sequence ID" value="EGC39563.1"/>
    <property type="molecule type" value="Genomic_DNA"/>
</dbReference>
<evidence type="ECO:0000313" key="3">
    <source>
        <dbReference type="EMBL" id="EGC39563.1"/>
    </source>
</evidence>
<dbReference type="Gene3D" id="1.10.220.160">
    <property type="match status" value="1"/>
</dbReference>
<organism evidence="3 4">
    <name type="scientific">Dictyostelium purpureum</name>
    <name type="common">Slime mold</name>
    <dbReference type="NCBI Taxonomy" id="5786"/>
    <lineage>
        <taxon>Eukaryota</taxon>
        <taxon>Amoebozoa</taxon>
        <taxon>Evosea</taxon>
        <taxon>Eumycetozoa</taxon>
        <taxon>Dictyostelia</taxon>
        <taxon>Dictyosteliales</taxon>
        <taxon>Dictyosteliaceae</taxon>
        <taxon>Dictyostelium</taxon>
    </lineage>
</organism>
<evidence type="ECO:0000313" key="4">
    <source>
        <dbReference type="Proteomes" id="UP000001064"/>
    </source>
</evidence>
<accession>F0Z8Y4</accession>
<evidence type="ECO:0000256" key="1">
    <source>
        <dbReference type="ARBA" id="ARBA00004038"/>
    </source>
</evidence>
<dbReference type="PANTHER" id="PTHR12197:SF39">
    <property type="entry name" value="SET DOMAIN-CONTAINING PROTEIN"/>
    <property type="match status" value="1"/>
</dbReference>
<dbReference type="InterPro" id="IPR050869">
    <property type="entry name" value="H3K4_H4K5_MeTrfase"/>
</dbReference>
<gene>
    <name evidence="3" type="ORF">DICPUDRAFT_86015</name>
</gene>
<evidence type="ECO:0000259" key="2">
    <source>
        <dbReference type="PROSITE" id="PS50280"/>
    </source>
</evidence>
<dbReference type="Gene3D" id="6.10.140.2220">
    <property type="match status" value="1"/>
</dbReference>
<dbReference type="OMA" id="KCFDCAC"/>
<dbReference type="AlphaFoldDB" id="F0Z8Y4"/>
<feature type="domain" description="SET" evidence="2">
    <location>
        <begin position="1"/>
        <end position="263"/>
    </location>
</feature>
<proteinExistence type="predicted"/>
<dbReference type="InParanoid" id="F0Z8Y4"/>
<dbReference type="GO" id="GO:0005634">
    <property type="term" value="C:nucleus"/>
    <property type="evidence" value="ECO:0000318"/>
    <property type="project" value="GO_Central"/>
</dbReference>
<dbReference type="VEuPathDB" id="AmoebaDB:DICPUDRAFT_86015"/>
<dbReference type="GeneID" id="10509784"/>
<keyword evidence="4" id="KW-1185">Reference proteome</keyword>
<reference evidence="4" key="1">
    <citation type="journal article" date="2011" name="Genome Biol.">
        <title>Comparative genomics of the social amoebae Dictyostelium discoideum and Dictyostelium purpureum.</title>
        <authorList>
            <consortium name="US DOE Joint Genome Institute (JGI-PGF)"/>
            <person name="Sucgang R."/>
            <person name="Kuo A."/>
            <person name="Tian X."/>
            <person name="Salerno W."/>
            <person name="Parikh A."/>
            <person name="Feasley C.L."/>
            <person name="Dalin E."/>
            <person name="Tu H."/>
            <person name="Huang E."/>
            <person name="Barry K."/>
            <person name="Lindquist E."/>
            <person name="Shapiro H."/>
            <person name="Bruce D."/>
            <person name="Schmutz J."/>
            <person name="Salamov A."/>
            <person name="Fey P."/>
            <person name="Gaudet P."/>
            <person name="Anjard C."/>
            <person name="Babu M.M."/>
            <person name="Basu S."/>
            <person name="Bushmanova Y."/>
            <person name="van der Wel H."/>
            <person name="Katoh-Kurasawa M."/>
            <person name="Dinh C."/>
            <person name="Coutinho P.M."/>
            <person name="Saito T."/>
            <person name="Elias M."/>
            <person name="Schaap P."/>
            <person name="Kay R.R."/>
            <person name="Henrissat B."/>
            <person name="Eichinger L."/>
            <person name="Rivero F."/>
            <person name="Putnam N.H."/>
            <person name="West C.M."/>
            <person name="Loomis W.F."/>
            <person name="Chisholm R.L."/>
            <person name="Shaulsky G."/>
            <person name="Strassmann J.E."/>
            <person name="Queller D.C."/>
            <person name="Kuspa A."/>
            <person name="Grigoriev I.V."/>
        </authorList>
    </citation>
    <scope>NUCLEOTIDE SEQUENCE [LARGE SCALE GENOMIC DNA]</scope>
    <source>
        <strain evidence="4">QSDP1</strain>
    </source>
</reference>
<comment type="function">
    <text evidence="1">Probable methyltransferase.</text>
</comment>
<dbReference type="Gene3D" id="2.170.270.10">
    <property type="entry name" value="SET domain"/>
    <property type="match status" value="1"/>
</dbReference>
<protein>
    <recommendedName>
        <fullName evidence="2">SET domain-containing protein</fullName>
    </recommendedName>
</protein>
<dbReference type="KEGG" id="dpp:DICPUDRAFT_86015"/>
<dbReference type="STRING" id="5786.F0Z8Y4"/>
<dbReference type="SUPFAM" id="SSF82199">
    <property type="entry name" value="SET domain"/>
    <property type="match status" value="1"/>
</dbReference>
<name>F0Z8Y4_DICPU</name>
<dbReference type="InterPro" id="IPR046341">
    <property type="entry name" value="SET_dom_sf"/>
</dbReference>
<dbReference type="CDD" id="cd20071">
    <property type="entry name" value="SET_SMYD"/>
    <property type="match status" value="1"/>
</dbReference>
<dbReference type="Pfam" id="PF00856">
    <property type="entry name" value="SET"/>
    <property type="match status" value="1"/>
</dbReference>
<dbReference type="InterPro" id="IPR001214">
    <property type="entry name" value="SET_dom"/>
</dbReference>
<sequence>MELFNKAKLIEESDKGRYVEATDILKPGDSLFSENSFASIPLENFLYKKDYCFNCCKYQISTEQQTSEQPKSTPGFPFQCKYGCNMWFCSNECADGMVHQLECSFISKFVELSLKHDCDASISLLALRVVMKNKVASEVFEQTVGKLTNQKSIFIQNNKSFLDKYSKLFDQVYLIVKSENSELSSIFNKEEYLEVVCSIFVNSFAGLSNNFNRTPISNGYFYKAALLNHSCEPNTFFSIQNSTLEMRVVKDINKGEQIFDSYVDLLLPTIERQKILLKSKNFVCDCSRCTDITENSRFVSSIHCIFCKDETNYISPKVKYDDKTKILKQVWSCSKLTCQFNKKNNNKNNQEFLNILSDVAKFYDFINNDLLFKEEKKEEGEEQIQPMVEPILNRLVEYETNILSKLHENHHCWLLYHLRLSKLFERFSAVFNSFDYLSQSIQHYKEIARIVECVIKSPSSEIIDSYYHLARVNEKYLLSLINQRNNHIKQLEKQKQRDTTIDIDSLNKDIKNLLKFINTTYKKAYEMALICYGNFKPKTLLLNALVEKSNFSSSN</sequence>
<dbReference type="eggNOG" id="KOG2084">
    <property type="taxonomic scope" value="Eukaryota"/>
</dbReference>
<dbReference type="PROSITE" id="PS50280">
    <property type="entry name" value="SET"/>
    <property type="match status" value="1"/>
</dbReference>
<dbReference type="Proteomes" id="UP000001064">
    <property type="component" value="Unassembled WGS sequence"/>
</dbReference>
<dbReference type="FunCoup" id="F0Z8Y4">
    <property type="interactions" value="23"/>
</dbReference>